<dbReference type="AlphaFoldDB" id="A0A371G8X4"/>
<keyword evidence="1" id="KW-1133">Transmembrane helix</keyword>
<keyword evidence="1" id="KW-0472">Membrane</keyword>
<feature type="transmembrane region" description="Helical" evidence="1">
    <location>
        <begin position="37"/>
        <end position="62"/>
    </location>
</feature>
<gene>
    <name evidence="2" type="ORF">CR513_31617</name>
</gene>
<reference evidence="2" key="1">
    <citation type="submission" date="2018-05" db="EMBL/GenBank/DDBJ databases">
        <title>Draft genome of Mucuna pruriens seed.</title>
        <authorList>
            <person name="Nnadi N.E."/>
            <person name="Vos R."/>
            <person name="Hasami M.H."/>
            <person name="Devisetty U.K."/>
            <person name="Aguiy J.C."/>
        </authorList>
    </citation>
    <scope>NUCLEOTIDE SEQUENCE [LARGE SCALE GENOMIC DNA]</scope>
    <source>
        <strain evidence="2">JCA_2017</strain>
    </source>
</reference>
<proteinExistence type="predicted"/>
<comment type="caution">
    <text evidence="2">The sequence shown here is derived from an EMBL/GenBank/DDBJ whole genome shotgun (WGS) entry which is preliminary data.</text>
</comment>
<evidence type="ECO:0000256" key="1">
    <source>
        <dbReference type="SAM" id="Phobius"/>
    </source>
</evidence>
<feature type="non-terminal residue" evidence="2">
    <location>
        <position position="1"/>
    </location>
</feature>
<name>A0A371G8X4_MUCPR</name>
<sequence length="128" mass="14567">MKIDKAMKIPMETFCYLDKDESENLVEIRKYRGMIGFLLYLTTSSLILCLLFACVLIIKLILKNHSTLRALVGYSNFDFARYKMDRKSTSMTCHLFGSFLISWNSKKHASVALSTTKAKYIGARGCCA</sequence>
<keyword evidence="3" id="KW-1185">Reference proteome</keyword>
<dbReference type="EMBL" id="QJKJ01006364">
    <property type="protein sequence ID" value="RDX86976.1"/>
    <property type="molecule type" value="Genomic_DNA"/>
</dbReference>
<evidence type="ECO:0000313" key="2">
    <source>
        <dbReference type="EMBL" id="RDX86976.1"/>
    </source>
</evidence>
<organism evidence="2 3">
    <name type="scientific">Mucuna pruriens</name>
    <name type="common">Velvet bean</name>
    <name type="synonym">Dolichos pruriens</name>
    <dbReference type="NCBI Taxonomy" id="157652"/>
    <lineage>
        <taxon>Eukaryota</taxon>
        <taxon>Viridiplantae</taxon>
        <taxon>Streptophyta</taxon>
        <taxon>Embryophyta</taxon>
        <taxon>Tracheophyta</taxon>
        <taxon>Spermatophyta</taxon>
        <taxon>Magnoliopsida</taxon>
        <taxon>eudicotyledons</taxon>
        <taxon>Gunneridae</taxon>
        <taxon>Pentapetalae</taxon>
        <taxon>rosids</taxon>
        <taxon>fabids</taxon>
        <taxon>Fabales</taxon>
        <taxon>Fabaceae</taxon>
        <taxon>Papilionoideae</taxon>
        <taxon>50 kb inversion clade</taxon>
        <taxon>NPAAA clade</taxon>
        <taxon>indigoferoid/millettioid clade</taxon>
        <taxon>Phaseoleae</taxon>
        <taxon>Mucuna</taxon>
    </lineage>
</organism>
<evidence type="ECO:0000313" key="3">
    <source>
        <dbReference type="Proteomes" id="UP000257109"/>
    </source>
</evidence>
<dbReference type="PANTHER" id="PTHR11439">
    <property type="entry name" value="GAG-POL-RELATED RETROTRANSPOSON"/>
    <property type="match status" value="1"/>
</dbReference>
<keyword evidence="1" id="KW-0812">Transmembrane</keyword>
<protein>
    <submittedName>
        <fullName evidence="2">Uncharacterized protein</fullName>
    </submittedName>
</protein>
<dbReference type="PANTHER" id="PTHR11439:SF442">
    <property type="entry name" value="CYSTEINE-RICH RLK (RECEPTOR-LIKE PROTEIN KINASE) 8"/>
    <property type="match status" value="1"/>
</dbReference>
<dbReference type="Proteomes" id="UP000257109">
    <property type="component" value="Unassembled WGS sequence"/>
</dbReference>
<accession>A0A371G8X4</accession>